<accession>A0A2Z6RFQ1</accession>
<evidence type="ECO:0000313" key="2">
    <source>
        <dbReference type="Proteomes" id="UP000247702"/>
    </source>
</evidence>
<keyword evidence="2" id="KW-1185">Reference proteome</keyword>
<sequence>MVSSSTASSLCRILIVDTRVEFGNNETVLTTQLLTVCFLALWTQNSTRIIFNKPPSLWICGFDDILSDYCDMGFWQTGSSNIMIRIID</sequence>
<organism evidence="1 2">
    <name type="scientific">Rhizophagus clarus</name>
    <dbReference type="NCBI Taxonomy" id="94130"/>
    <lineage>
        <taxon>Eukaryota</taxon>
        <taxon>Fungi</taxon>
        <taxon>Fungi incertae sedis</taxon>
        <taxon>Mucoromycota</taxon>
        <taxon>Glomeromycotina</taxon>
        <taxon>Glomeromycetes</taxon>
        <taxon>Glomerales</taxon>
        <taxon>Glomeraceae</taxon>
        <taxon>Rhizophagus</taxon>
    </lineage>
</organism>
<protein>
    <submittedName>
        <fullName evidence="1">Uncharacterized protein</fullName>
    </submittedName>
</protein>
<name>A0A2Z6RFQ1_9GLOM</name>
<dbReference type="EMBL" id="BEXD01001790">
    <property type="protein sequence ID" value="GBB95761.1"/>
    <property type="molecule type" value="Genomic_DNA"/>
</dbReference>
<dbReference type="Proteomes" id="UP000247702">
    <property type="component" value="Unassembled WGS sequence"/>
</dbReference>
<proteinExistence type="predicted"/>
<evidence type="ECO:0000313" key="1">
    <source>
        <dbReference type="EMBL" id="GBB95761.1"/>
    </source>
</evidence>
<dbReference type="AlphaFoldDB" id="A0A2Z6RFQ1"/>
<gene>
    <name evidence="1" type="ORF">RclHR1_26090001</name>
</gene>
<comment type="caution">
    <text evidence="1">The sequence shown here is derived from an EMBL/GenBank/DDBJ whole genome shotgun (WGS) entry which is preliminary data.</text>
</comment>
<reference evidence="1 2" key="1">
    <citation type="submission" date="2017-11" db="EMBL/GenBank/DDBJ databases">
        <title>The genome of Rhizophagus clarus HR1 reveals common genetic basis of auxotrophy among arbuscular mycorrhizal fungi.</title>
        <authorList>
            <person name="Kobayashi Y."/>
        </authorList>
    </citation>
    <scope>NUCLEOTIDE SEQUENCE [LARGE SCALE GENOMIC DNA]</scope>
    <source>
        <strain evidence="1 2">HR1</strain>
    </source>
</reference>